<dbReference type="GO" id="GO:0005975">
    <property type="term" value="P:carbohydrate metabolic process"/>
    <property type="evidence" value="ECO:0007669"/>
    <property type="project" value="InterPro"/>
</dbReference>
<dbReference type="GO" id="GO:0046872">
    <property type="term" value="F:metal ion binding"/>
    <property type="evidence" value="ECO:0007669"/>
    <property type="project" value="UniProtKB-KW"/>
</dbReference>
<dbReference type="Proteomes" id="UP000178184">
    <property type="component" value="Unassembled WGS sequence"/>
</dbReference>
<dbReference type="InterPro" id="IPR013785">
    <property type="entry name" value="Aldolase_TIM"/>
</dbReference>
<dbReference type="STRING" id="1801764.A2903_02940"/>
<dbReference type="Gene3D" id="3.20.20.70">
    <property type="entry name" value="Aldolase class I"/>
    <property type="match status" value="1"/>
</dbReference>
<dbReference type="SUPFAM" id="SSF51366">
    <property type="entry name" value="Ribulose-phoshate binding barrel"/>
    <property type="match status" value="1"/>
</dbReference>
<evidence type="ECO:0000313" key="3">
    <source>
        <dbReference type="EMBL" id="OGI84132.1"/>
    </source>
</evidence>
<dbReference type="InterPro" id="IPR000056">
    <property type="entry name" value="Ribul_P_3_epim-like"/>
</dbReference>
<proteinExistence type="predicted"/>
<dbReference type="AlphaFoldDB" id="A0A1F6WQE3"/>
<dbReference type="Pfam" id="PF00834">
    <property type="entry name" value="Ribul_P_3_epim"/>
    <property type="match status" value="1"/>
</dbReference>
<organism evidence="3 4">
    <name type="scientific">Candidatus Nomurabacteria bacterium RIFCSPLOWO2_01_FULL_33_17</name>
    <dbReference type="NCBI Taxonomy" id="1801764"/>
    <lineage>
        <taxon>Bacteria</taxon>
        <taxon>Candidatus Nomuraibacteriota</taxon>
    </lineage>
</organism>
<accession>A0A1F6WQE3</accession>
<keyword evidence="2" id="KW-0413">Isomerase</keyword>
<dbReference type="GO" id="GO:0016857">
    <property type="term" value="F:racemase and epimerase activity, acting on carbohydrates and derivatives"/>
    <property type="evidence" value="ECO:0007669"/>
    <property type="project" value="InterPro"/>
</dbReference>
<sequence length="231" mass="26595">MEIIPAIMPDSWHDLNQKMEMVLGGVKTVQLDLMDGKFVPGITWPFNGMHTESWKELMAENIGMPFWEDIDIEYDLMINDVESFWEQLIKMAPKRIVFHFPKDQVGIDKLKSFIKNLDSYFKNEMELGIAYEHDTHLSEILEIQDDIKFVQCMGIEHVGAQGLSLDEAVFVHIKAIQDRLSDMVITVDGAVNENTIERFINAGVERFVIGSAIYHNTNPMLALQDFKKMLQ</sequence>
<evidence type="ECO:0000256" key="1">
    <source>
        <dbReference type="ARBA" id="ARBA00022723"/>
    </source>
</evidence>
<evidence type="ECO:0000313" key="4">
    <source>
        <dbReference type="Proteomes" id="UP000178184"/>
    </source>
</evidence>
<evidence type="ECO:0000256" key="2">
    <source>
        <dbReference type="ARBA" id="ARBA00023235"/>
    </source>
</evidence>
<dbReference type="InterPro" id="IPR011060">
    <property type="entry name" value="RibuloseP-bd_barrel"/>
</dbReference>
<protein>
    <recommendedName>
        <fullName evidence="5">Ribulose-phosphate 3-epimerase</fullName>
    </recommendedName>
</protein>
<dbReference type="EMBL" id="MFUO01000010">
    <property type="protein sequence ID" value="OGI84132.1"/>
    <property type="molecule type" value="Genomic_DNA"/>
</dbReference>
<comment type="caution">
    <text evidence="3">The sequence shown here is derived from an EMBL/GenBank/DDBJ whole genome shotgun (WGS) entry which is preliminary data.</text>
</comment>
<keyword evidence="1" id="KW-0479">Metal-binding</keyword>
<name>A0A1F6WQE3_9BACT</name>
<gene>
    <name evidence="3" type="ORF">A2903_02940</name>
</gene>
<dbReference type="PANTHER" id="PTHR11749">
    <property type="entry name" value="RIBULOSE-5-PHOSPHATE-3-EPIMERASE"/>
    <property type="match status" value="1"/>
</dbReference>
<evidence type="ECO:0008006" key="5">
    <source>
        <dbReference type="Google" id="ProtNLM"/>
    </source>
</evidence>
<reference evidence="3 4" key="1">
    <citation type="journal article" date="2016" name="Nat. Commun.">
        <title>Thousands of microbial genomes shed light on interconnected biogeochemical processes in an aquifer system.</title>
        <authorList>
            <person name="Anantharaman K."/>
            <person name="Brown C.T."/>
            <person name="Hug L.A."/>
            <person name="Sharon I."/>
            <person name="Castelle C.J."/>
            <person name="Probst A.J."/>
            <person name="Thomas B.C."/>
            <person name="Singh A."/>
            <person name="Wilkins M.J."/>
            <person name="Karaoz U."/>
            <person name="Brodie E.L."/>
            <person name="Williams K.H."/>
            <person name="Hubbard S.S."/>
            <person name="Banfield J.F."/>
        </authorList>
    </citation>
    <scope>NUCLEOTIDE SEQUENCE [LARGE SCALE GENOMIC DNA]</scope>
</reference>